<keyword evidence="2" id="KW-1185">Reference proteome</keyword>
<reference evidence="1 2" key="1">
    <citation type="journal article" date="2022" name="Front. Microbiol.">
        <title>Identification and characterization of a novel class of self-sufficient cytochrome P450 hydroxylase involved in cyclohexanecarboxylate degradation in Paraburkholderia terrae strain KU-64.</title>
        <authorList>
            <person name="Yamamoto T."/>
            <person name="Hasegawa Y."/>
            <person name="Iwaki H."/>
        </authorList>
    </citation>
    <scope>NUCLEOTIDE SEQUENCE [LARGE SCALE GENOMIC DNA]</scope>
    <source>
        <strain evidence="1 2">KU-64</strain>
    </source>
</reference>
<protein>
    <recommendedName>
        <fullName evidence="3">Transcriptional regulator</fullName>
    </recommendedName>
</protein>
<dbReference type="EMBL" id="AP024956">
    <property type="protein sequence ID" value="BCZ80307.1"/>
    <property type="molecule type" value="Genomic_DNA"/>
</dbReference>
<sequence>MTRNINPAMTDAQAREAAVLAFASIALGYDLAAKLRGSAAEAITVQVSPDARKPGRKDAPLVNGANGAAHVAQPAAKPYRKLVGTTEAAAIIGVAPVTLNWWTTKEKPPVQAVREGHFWKWPVTEVRAYAKQRAADKKVRS</sequence>
<dbReference type="RefSeq" id="WP_229514928.1">
    <property type="nucleotide sequence ID" value="NZ_AP024956.1"/>
</dbReference>
<evidence type="ECO:0008006" key="3">
    <source>
        <dbReference type="Google" id="ProtNLM"/>
    </source>
</evidence>
<proteinExistence type="predicted"/>
<dbReference type="Proteomes" id="UP001319874">
    <property type="component" value="Chromosome 2"/>
</dbReference>
<evidence type="ECO:0000313" key="2">
    <source>
        <dbReference type="Proteomes" id="UP001319874"/>
    </source>
</evidence>
<evidence type="ECO:0000313" key="1">
    <source>
        <dbReference type="EMBL" id="BCZ80307.1"/>
    </source>
</evidence>
<accession>A0ABM7TME6</accession>
<gene>
    <name evidence="1" type="ORF">PTKU64_39820</name>
</gene>
<name>A0ABM7TME6_9BURK</name>
<organism evidence="1 2">
    <name type="scientific">Paraburkholderia terrae</name>
    <dbReference type="NCBI Taxonomy" id="311230"/>
    <lineage>
        <taxon>Bacteria</taxon>
        <taxon>Pseudomonadati</taxon>
        <taxon>Pseudomonadota</taxon>
        <taxon>Betaproteobacteria</taxon>
        <taxon>Burkholderiales</taxon>
        <taxon>Burkholderiaceae</taxon>
        <taxon>Paraburkholderia</taxon>
    </lineage>
</organism>